<gene>
    <name evidence="2" type="ORF">KWG56_01315</name>
</gene>
<dbReference type="EMBL" id="CP080034">
    <property type="protein sequence ID" value="QYC10687.1"/>
    <property type="molecule type" value="Genomic_DNA"/>
</dbReference>
<proteinExistence type="predicted"/>
<evidence type="ECO:0000313" key="3">
    <source>
        <dbReference type="Proteomes" id="UP000824334"/>
    </source>
</evidence>
<accession>A0ABX8THH3</accession>
<dbReference type="InterPro" id="IPR047114">
    <property type="entry name" value="YciF"/>
</dbReference>
<dbReference type="PANTHER" id="PTHR30565">
    <property type="entry name" value="PROTEIN YCIF"/>
    <property type="match status" value="1"/>
</dbReference>
<reference evidence="2 3" key="1">
    <citation type="submission" date="2021-07" db="EMBL/GenBank/DDBJ databases">
        <title>Isolation and characterization of bacteria from a gold mining with a capacity of golden bioaccumulation.</title>
        <authorList>
            <person name="Yang X.J."/>
        </authorList>
    </citation>
    <scope>NUCLEOTIDE SEQUENCE [LARGE SCALE GENOMIC DNA]</scope>
    <source>
        <strain evidence="2 3">Au29</strain>
    </source>
</reference>
<dbReference type="RefSeq" id="WP_219353427.1">
    <property type="nucleotide sequence ID" value="NZ_CP080034.1"/>
</dbReference>
<evidence type="ECO:0000313" key="2">
    <source>
        <dbReference type="EMBL" id="QYC10687.1"/>
    </source>
</evidence>
<evidence type="ECO:0000256" key="1">
    <source>
        <dbReference type="SAM" id="MobiDB-lite"/>
    </source>
</evidence>
<dbReference type="CDD" id="cd07909">
    <property type="entry name" value="YciF"/>
    <property type="match status" value="1"/>
</dbReference>
<dbReference type="GeneID" id="94373885"/>
<protein>
    <submittedName>
        <fullName evidence="2">Ferritin-like domain-containing protein</fullName>
    </submittedName>
</protein>
<dbReference type="Proteomes" id="UP000824334">
    <property type="component" value="Chromosome"/>
</dbReference>
<keyword evidence="3" id="KW-1185">Reference proteome</keyword>
<dbReference type="InterPro" id="IPR010287">
    <property type="entry name" value="DUF892_YciF-like"/>
</dbReference>
<dbReference type="PANTHER" id="PTHR30565:SF9">
    <property type="entry name" value="PROTEIN YCIF"/>
    <property type="match status" value="1"/>
</dbReference>
<dbReference type="Pfam" id="PF05974">
    <property type="entry name" value="DUF892"/>
    <property type="match status" value="1"/>
</dbReference>
<sequence length="169" mass="18681">MTEKTLDNLFYDTLKDIYYAERKILKALPRMARGAQSPELKAAFEKHREETQGQIERLQQVFEILGKRPMGKTCEAIEGILAEGDEILEEYKGADALDAGLIAAAQAVEHYEITRYGTLKRWALVLGLDAAADLLDETLQEEARTDESLTALADARANPKAQGSDKPGG</sequence>
<feature type="region of interest" description="Disordered" evidence="1">
    <location>
        <begin position="145"/>
        <end position="169"/>
    </location>
</feature>
<organism evidence="2 3">
    <name type="scientific">Brevundimonas nasdae</name>
    <dbReference type="NCBI Taxonomy" id="172043"/>
    <lineage>
        <taxon>Bacteria</taxon>
        <taxon>Pseudomonadati</taxon>
        <taxon>Pseudomonadota</taxon>
        <taxon>Alphaproteobacteria</taxon>
        <taxon>Caulobacterales</taxon>
        <taxon>Caulobacteraceae</taxon>
        <taxon>Brevundimonas</taxon>
    </lineage>
</organism>
<name>A0ABX8THH3_9CAUL</name>